<sequence length="315" mass="35430">MKKVLFLVVLVFIVTSCGAPSVITMPSQTIPLTLSKLPQSNIYINLDYGIRLNVADKRSSNEVLSKYDVALNIKRPAVSTYPNIIPFVSESMKKYMQTMGFELDSDINTDYMLQAEITQFQVSYLSGMGWMGTVCLDIQIYDENRKQVYPRTAITGRASVSGNYNNFGIAAEALNNAYVNALNDIDWNRIAYFLKRADSPSQEKNKQVTGGGDTALEHTIIRWYVDSAPKGADVYWRVVSSTHDVKNTNQNYLGTTPYESTESFDIKGLTYNNSGDVQIEISCEKAGYATQRKRFNVRQAIDQKEISTKFNLISE</sequence>
<dbReference type="EMBL" id="JADIMW010000034">
    <property type="protein sequence ID" value="MBO8437947.1"/>
    <property type="molecule type" value="Genomic_DNA"/>
</dbReference>
<dbReference type="PROSITE" id="PS51257">
    <property type="entry name" value="PROKAR_LIPOPROTEIN"/>
    <property type="match status" value="1"/>
</dbReference>
<proteinExistence type="predicted"/>
<comment type="caution">
    <text evidence="1">The sequence shown here is derived from an EMBL/GenBank/DDBJ whole genome shotgun (WGS) entry which is preliminary data.</text>
</comment>
<organism evidence="1 2">
    <name type="scientific">Candidatus Caccoplasma merdipullorum</name>
    <dbReference type="NCBI Taxonomy" id="2840718"/>
    <lineage>
        <taxon>Bacteria</taxon>
        <taxon>Pseudomonadati</taxon>
        <taxon>Bacteroidota</taxon>
        <taxon>Bacteroidia</taxon>
        <taxon>Bacteroidales</taxon>
        <taxon>Bacteroidaceae</taxon>
        <taxon>Bacteroidaceae incertae sedis</taxon>
        <taxon>Candidatus Caccoplasma</taxon>
    </lineage>
</organism>
<reference evidence="1" key="1">
    <citation type="submission" date="2020-10" db="EMBL/GenBank/DDBJ databases">
        <authorList>
            <person name="Gilroy R."/>
        </authorList>
    </citation>
    <scope>NUCLEOTIDE SEQUENCE</scope>
    <source>
        <strain evidence="1">G3-4614</strain>
    </source>
</reference>
<dbReference type="AlphaFoldDB" id="A0A9D9H7F2"/>
<evidence type="ECO:0008006" key="3">
    <source>
        <dbReference type="Google" id="ProtNLM"/>
    </source>
</evidence>
<gene>
    <name evidence="1" type="ORF">IAC54_03490</name>
</gene>
<dbReference type="Proteomes" id="UP000823636">
    <property type="component" value="Unassembled WGS sequence"/>
</dbReference>
<evidence type="ECO:0000313" key="1">
    <source>
        <dbReference type="EMBL" id="MBO8437947.1"/>
    </source>
</evidence>
<accession>A0A9D9H7F2</accession>
<protein>
    <recommendedName>
        <fullName evidence="3">Lipoprotein</fullName>
    </recommendedName>
</protein>
<evidence type="ECO:0000313" key="2">
    <source>
        <dbReference type="Proteomes" id="UP000823636"/>
    </source>
</evidence>
<reference evidence="1" key="2">
    <citation type="journal article" date="2021" name="PeerJ">
        <title>Extensive microbial diversity within the chicken gut microbiome revealed by metagenomics and culture.</title>
        <authorList>
            <person name="Gilroy R."/>
            <person name="Ravi A."/>
            <person name="Getino M."/>
            <person name="Pursley I."/>
            <person name="Horton D.L."/>
            <person name="Alikhan N.F."/>
            <person name="Baker D."/>
            <person name="Gharbi K."/>
            <person name="Hall N."/>
            <person name="Watson M."/>
            <person name="Adriaenssens E.M."/>
            <person name="Foster-Nyarko E."/>
            <person name="Jarju S."/>
            <person name="Secka A."/>
            <person name="Antonio M."/>
            <person name="Oren A."/>
            <person name="Chaudhuri R.R."/>
            <person name="La Ragione R."/>
            <person name="Hildebrand F."/>
            <person name="Pallen M.J."/>
        </authorList>
    </citation>
    <scope>NUCLEOTIDE SEQUENCE</scope>
    <source>
        <strain evidence="1">G3-4614</strain>
    </source>
</reference>
<name>A0A9D9H7F2_9BACT</name>